<feature type="compositionally biased region" description="Low complexity" evidence="1">
    <location>
        <begin position="85"/>
        <end position="98"/>
    </location>
</feature>
<sequence>MNDLAFVMCNLKLTRKQKSRSFNYDFDDICSDDEWITEGRIDGDEVEEEDDEILQAHEIDENMANPLLGVDLNVDFNIEDVRANYNDTNDTGDTNGHYNGEGEEFEDNGDNDNPTFNDLC</sequence>
<keyword evidence="3" id="KW-1185">Reference proteome</keyword>
<comment type="caution">
    <text evidence="2">The sequence shown here is derived from an EMBL/GenBank/DDBJ whole genome shotgun (WGS) entry which is preliminary data.</text>
</comment>
<feature type="compositionally biased region" description="Acidic residues" evidence="1">
    <location>
        <begin position="101"/>
        <end position="110"/>
    </location>
</feature>
<dbReference type="EMBL" id="JAWXYG010000009">
    <property type="protein sequence ID" value="KAK4263377.1"/>
    <property type="molecule type" value="Genomic_DNA"/>
</dbReference>
<dbReference type="AlphaFoldDB" id="A0AAE1MDJ4"/>
<evidence type="ECO:0000313" key="2">
    <source>
        <dbReference type="EMBL" id="KAK4263377.1"/>
    </source>
</evidence>
<organism evidence="2 3">
    <name type="scientific">Acacia crassicarpa</name>
    <name type="common">northern wattle</name>
    <dbReference type="NCBI Taxonomy" id="499986"/>
    <lineage>
        <taxon>Eukaryota</taxon>
        <taxon>Viridiplantae</taxon>
        <taxon>Streptophyta</taxon>
        <taxon>Embryophyta</taxon>
        <taxon>Tracheophyta</taxon>
        <taxon>Spermatophyta</taxon>
        <taxon>Magnoliopsida</taxon>
        <taxon>eudicotyledons</taxon>
        <taxon>Gunneridae</taxon>
        <taxon>Pentapetalae</taxon>
        <taxon>rosids</taxon>
        <taxon>fabids</taxon>
        <taxon>Fabales</taxon>
        <taxon>Fabaceae</taxon>
        <taxon>Caesalpinioideae</taxon>
        <taxon>mimosoid clade</taxon>
        <taxon>Acacieae</taxon>
        <taxon>Acacia</taxon>
    </lineage>
</organism>
<protein>
    <submittedName>
        <fullName evidence="2">Uncharacterized protein</fullName>
    </submittedName>
</protein>
<name>A0AAE1MDJ4_9FABA</name>
<evidence type="ECO:0000313" key="3">
    <source>
        <dbReference type="Proteomes" id="UP001293593"/>
    </source>
</evidence>
<dbReference type="Proteomes" id="UP001293593">
    <property type="component" value="Unassembled WGS sequence"/>
</dbReference>
<accession>A0AAE1MDJ4</accession>
<feature type="region of interest" description="Disordered" evidence="1">
    <location>
        <begin position="85"/>
        <end position="120"/>
    </location>
</feature>
<proteinExistence type="predicted"/>
<gene>
    <name evidence="2" type="ORF">QN277_028795</name>
</gene>
<reference evidence="2" key="1">
    <citation type="submission" date="2023-10" db="EMBL/GenBank/DDBJ databases">
        <title>Chromosome-level genome of the transformable northern wattle, Acacia crassicarpa.</title>
        <authorList>
            <person name="Massaro I."/>
            <person name="Sinha N.R."/>
            <person name="Poethig S."/>
            <person name="Leichty A.R."/>
        </authorList>
    </citation>
    <scope>NUCLEOTIDE SEQUENCE</scope>
    <source>
        <strain evidence="2">Acra3RX</strain>
        <tissue evidence="2">Leaf</tissue>
    </source>
</reference>
<evidence type="ECO:0000256" key="1">
    <source>
        <dbReference type="SAM" id="MobiDB-lite"/>
    </source>
</evidence>